<dbReference type="PANTHER" id="PTHR22789">
    <property type="entry name" value="FUCULOSE PHOSPHATE ALDOLASE"/>
    <property type="match status" value="1"/>
</dbReference>
<evidence type="ECO:0000259" key="3">
    <source>
        <dbReference type="SMART" id="SM01007"/>
    </source>
</evidence>
<name>A0A395M456_9BACT</name>
<protein>
    <submittedName>
        <fullName evidence="4">Class II aldolase/adducin family protein</fullName>
    </submittedName>
</protein>
<reference evidence="4 5" key="1">
    <citation type="journal article" date="2011" name="ISME J.">
        <title>Community ecology of hot spring cyanobacterial mats: predominant populations and their functional potential.</title>
        <authorList>
            <person name="Klatt C.G."/>
            <person name="Wood J.M."/>
            <person name="Rusch D.B."/>
            <person name="Bateson M.M."/>
            <person name="Hamamura N."/>
            <person name="Heidelberg J.F."/>
            <person name="Grossman A.R."/>
            <person name="Bhaya D."/>
            <person name="Cohan F.M."/>
            <person name="Kuhl M."/>
            <person name="Bryant D.A."/>
            <person name="Ward D.M."/>
        </authorList>
    </citation>
    <scope>NUCLEOTIDE SEQUENCE [LARGE SCALE GENOMIC DNA]</scope>
    <source>
        <strain evidence="4">OS</strain>
    </source>
</reference>
<dbReference type="AlphaFoldDB" id="A0A395M456"/>
<evidence type="ECO:0000313" key="5">
    <source>
        <dbReference type="Proteomes" id="UP000266389"/>
    </source>
</evidence>
<dbReference type="PANTHER" id="PTHR22789:SF0">
    <property type="entry name" value="3-OXO-TETRONATE 4-PHOSPHATE DECARBOXYLASE-RELATED"/>
    <property type="match status" value="1"/>
</dbReference>
<dbReference type="Gene3D" id="3.40.225.10">
    <property type="entry name" value="Class II aldolase/adducin N-terminal domain"/>
    <property type="match status" value="1"/>
</dbReference>
<dbReference type="SUPFAM" id="SSF53639">
    <property type="entry name" value="AraD/HMP-PK domain-like"/>
    <property type="match status" value="1"/>
</dbReference>
<sequence>MNFSLQKTLVDVAHEIAALGFVAGYDGNLSLRAPEGVYITASHTLKRKASIDDISLMSLDGKWLEGQRRPSSESSMHLYIYRERPDVHAILHTHPVYATAFAAARRALDLAVFPEVILDIGAVPLAPYATPSTDEVAASLSPFVRHANAILLANHGVVVFGQDIWQALYRTEKLEHAAKTLLAAEALGGAHALTLTQLQRLFETHPAFVPRGNFRTAPEPEYHQPTPTSFA</sequence>
<comment type="caution">
    <text evidence="4">The sequence shown here is derived from an EMBL/GenBank/DDBJ whole genome shotgun (WGS) entry which is preliminary data.</text>
</comment>
<evidence type="ECO:0000313" key="4">
    <source>
        <dbReference type="EMBL" id="RFM25471.1"/>
    </source>
</evidence>
<feature type="domain" description="Class II aldolase/adducin N-terminal" evidence="3">
    <location>
        <begin position="7"/>
        <end position="182"/>
    </location>
</feature>
<dbReference type="Proteomes" id="UP000266389">
    <property type="component" value="Unassembled WGS sequence"/>
</dbReference>
<keyword evidence="1" id="KW-0479">Metal-binding</keyword>
<evidence type="ECO:0000256" key="1">
    <source>
        <dbReference type="ARBA" id="ARBA00022723"/>
    </source>
</evidence>
<dbReference type="GO" id="GO:0005829">
    <property type="term" value="C:cytosol"/>
    <property type="evidence" value="ECO:0007669"/>
    <property type="project" value="TreeGrafter"/>
</dbReference>
<accession>A0A395M456</accession>
<dbReference type="InterPro" id="IPR001303">
    <property type="entry name" value="Aldolase_II/adducin_N"/>
</dbReference>
<dbReference type="InterPro" id="IPR050197">
    <property type="entry name" value="Aldolase_class_II_sugar_metab"/>
</dbReference>
<keyword evidence="2" id="KW-0456">Lyase</keyword>
<gene>
    <name evidence="4" type="ORF">D0433_00110</name>
</gene>
<dbReference type="GO" id="GO:0019323">
    <property type="term" value="P:pentose catabolic process"/>
    <property type="evidence" value="ECO:0007669"/>
    <property type="project" value="TreeGrafter"/>
</dbReference>
<dbReference type="GO" id="GO:0016832">
    <property type="term" value="F:aldehyde-lyase activity"/>
    <property type="evidence" value="ECO:0007669"/>
    <property type="project" value="TreeGrafter"/>
</dbReference>
<organism evidence="4 5">
    <name type="scientific">Candidatus Thermochlorobacter aerophilus</name>
    <dbReference type="NCBI Taxonomy" id="1868324"/>
    <lineage>
        <taxon>Bacteria</taxon>
        <taxon>Pseudomonadati</taxon>
        <taxon>Chlorobiota</taxon>
        <taxon>Chlorobiia</taxon>
        <taxon>Chlorobiales</taxon>
        <taxon>Candidatus Thermochlorobacteriaceae</taxon>
        <taxon>Candidatus Thermochlorobacter</taxon>
    </lineage>
</organism>
<dbReference type="InterPro" id="IPR036409">
    <property type="entry name" value="Aldolase_II/adducin_N_sf"/>
</dbReference>
<evidence type="ECO:0000256" key="2">
    <source>
        <dbReference type="ARBA" id="ARBA00023239"/>
    </source>
</evidence>
<dbReference type="Pfam" id="PF00596">
    <property type="entry name" value="Aldolase_II"/>
    <property type="match status" value="1"/>
</dbReference>
<dbReference type="GO" id="GO:0046872">
    <property type="term" value="F:metal ion binding"/>
    <property type="evidence" value="ECO:0007669"/>
    <property type="project" value="UniProtKB-KW"/>
</dbReference>
<dbReference type="SMART" id="SM01007">
    <property type="entry name" value="Aldolase_II"/>
    <property type="match status" value="1"/>
</dbReference>
<proteinExistence type="predicted"/>
<dbReference type="EMBL" id="PHFL01000001">
    <property type="protein sequence ID" value="RFM25471.1"/>
    <property type="molecule type" value="Genomic_DNA"/>
</dbReference>